<proteinExistence type="predicted"/>
<name>A0A9D1LBV0_9FIRM</name>
<evidence type="ECO:0000313" key="2">
    <source>
        <dbReference type="Proteomes" id="UP000824072"/>
    </source>
</evidence>
<gene>
    <name evidence="1" type="ORF">IAB02_04365</name>
</gene>
<reference evidence="1" key="1">
    <citation type="submission" date="2020-10" db="EMBL/GenBank/DDBJ databases">
        <authorList>
            <person name="Gilroy R."/>
        </authorList>
    </citation>
    <scope>NUCLEOTIDE SEQUENCE</scope>
    <source>
        <strain evidence="1">ChiHcec3-11533</strain>
    </source>
</reference>
<sequence>MADRAGRVPRVGILTFFEANNCGANLQALALTEAVEELGCDCEIVRYAKEPPQKAPTVRAKKNTLQSRMAAAALTLLRRRRKAKFVEFRRKYMKISDRQYIGEEISEA</sequence>
<accession>A0A9D1LBV0</accession>
<dbReference type="AlphaFoldDB" id="A0A9D1LBV0"/>
<dbReference type="Proteomes" id="UP000824072">
    <property type="component" value="Unassembled WGS sequence"/>
</dbReference>
<reference evidence="1" key="2">
    <citation type="journal article" date="2021" name="PeerJ">
        <title>Extensive microbial diversity within the chicken gut microbiome revealed by metagenomics and culture.</title>
        <authorList>
            <person name="Gilroy R."/>
            <person name="Ravi A."/>
            <person name="Getino M."/>
            <person name="Pursley I."/>
            <person name="Horton D.L."/>
            <person name="Alikhan N.F."/>
            <person name="Baker D."/>
            <person name="Gharbi K."/>
            <person name="Hall N."/>
            <person name="Watson M."/>
            <person name="Adriaenssens E.M."/>
            <person name="Foster-Nyarko E."/>
            <person name="Jarju S."/>
            <person name="Secka A."/>
            <person name="Antonio M."/>
            <person name="Oren A."/>
            <person name="Chaudhuri R.R."/>
            <person name="La Ragione R."/>
            <person name="Hildebrand F."/>
            <person name="Pallen M.J."/>
        </authorList>
    </citation>
    <scope>NUCLEOTIDE SEQUENCE</scope>
    <source>
        <strain evidence="1">ChiHcec3-11533</strain>
    </source>
</reference>
<evidence type="ECO:0000313" key="1">
    <source>
        <dbReference type="EMBL" id="HIU33775.1"/>
    </source>
</evidence>
<feature type="non-terminal residue" evidence="1">
    <location>
        <position position="108"/>
    </location>
</feature>
<protein>
    <submittedName>
        <fullName evidence="1">Uncharacterized protein</fullName>
    </submittedName>
</protein>
<dbReference type="EMBL" id="DVMU01000094">
    <property type="protein sequence ID" value="HIU33775.1"/>
    <property type="molecule type" value="Genomic_DNA"/>
</dbReference>
<comment type="caution">
    <text evidence="1">The sequence shown here is derived from an EMBL/GenBank/DDBJ whole genome shotgun (WGS) entry which is preliminary data.</text>
</comment>
<organism evidence="1 2">
    <name type="scientific">Candidatus Pullichristensenella excrementigallinarum</name>
    <dbReference type="NCBI Taxonomy" id="2840907"/>
    <lineage>
        <taxon>Bacteria</taxon>
        <taxon>Bacillati</taxon>
        <taxon>Bacillota</taxon>
        <taxon>Clostridia</taxon>
        <taxon>Candidatus Pullichristensenella</taxon>
    </lineage>
</organism>